<feature type="compositionally biased region" description="Low complexity" evidence="2">
    <location>
        <begin position="624"/>
        <end position="640"/>
    </location>
</feature>
<sequence>MTPAAGVARASRVGTFDILEDEALISLGSPSPRHHRHHHQPDSSARDALEEISIAHRQNKAYSTSPVELCKPTETVEAIPPSADLRLQNKPAWRAASRNRRPPIESETFEPLDAVIEEPSSLQESDTPETPQVERAHGLTRQRVAQGEIQHRAEVWRIADAVQAETSNQKIHPLAALDSDPNIQEQVEKHLAGEYEWLLTHPVPERLAENHESTPNGSVVQIPPGSTVYGCTFLRRTSHSRPAGDGNSGPAFTNGYALLASPLSADAYVVLGEMDGSEQGVVVSLTEPPPYPGGPLKVPEVVTMVEQVLPPSPSIISDRSGSIAGSSRAGSFSLPRIEDSLEELDKLEEELEAVNEAALSRPVPAIKDAVEPAKASPKTPSTARGTPVPLERSTVAAKSATVRVKRTVTTRPSLRRVASLTLREKKADEPEPVVELKAAGPLTTRAKSGTTRAVPAAAKTPVKSAKAPTVPKFELPGEAVARRLKEQRDAREAKQAEAKKPQAVSTRCRINRPLAKPTFELPGEAISRRKREEREAKLKAEAEEERKKREFKARPVRHSIGPATLPRATLASLARQNKTLQDDAEEKRAETVRLKRMSMGMVRPAAAPSPCTQSSPQARGRDPTAAASETASRTTSASTGRSKRSTLSAGELEQQRLRGKEILARDSTLAKDKERDRREREAKAKTAREQAAERSRIASREWAEKKRRREEAAAKAKEA</sequence>
<reference evidence="3" key="1">
    <citation type="submission" date="2023-01" db="EMBL/GenBank/DDBJ databases">
        <title>The growth and conidiation of Purpureocillium lavendulum are regulated by nitrogen source and histone H3K14 acetylation.</title>
        <authorList>
            <person name="Tang P."/>
            <person name="Han J."/>
            <person name="Zhang C."/>
            <person name="Tang P."/>
            <person name="Qi F."/>
            <person name="Zhang K."/>
            <person name="Liang L."/>
        </authorList>
    </citation>
    <scope>NUCLEOTIDE SEQUENCE</scope>
    <source>
        <strain evidence="3">YMF1.00683</strain>
    </source>
</reference>
<feature type="coiled-coil region" evidence="1">
    <location>
        <begin position="334"/>
        <end position="361"/>
    </location>
</feature>
<organism evidence="3 4">
    <name type="scientific">Purpureocillium lavendulum</name>
    <dbReference type="NCBI Taxonomy" id="1247861"/>
    <lineage>
        <taxon>Eukaryota</taxon>
        <taxon>Fungi</taxon>
        <taxon>Dikarya</taxon>
        <taxon>Ascomycota</taxon>
        <taxon>Pezizomycotina</taxon>
        <taxon>Sordariomycetes</taxon>
        <taxon>Hypocreomycetidae</taxon>
        <taxon>Hypocreales</taxon>
        <taxon>Ophiocordycipitaceae</taxon>
        <taxon>Purpureocillium</taxon>
    </lineage>
</organism>
<protein>
    <submittedName>
        <fullName evidence="3">Carboxylesterase family protein</fullName>
    </submittedName>
</protein>
<feature type="region of interest" description="Disordered" evidence="2">
    <location>
        <begin position="444"/>
        <end position="467"/>
    </location>
</feature>
<feature type="region of interest" description="Disordered" evidence="2">
    <location>
        <begin position="522"/>
        <end position="719"/>
    </location>
</feature>
<evidence type="ECO:0000256" key="2">
    <source>
        <dbReference type="SAM" id="MobiDB-lite"/>
    </source>
</evidence>
<feature type="compositionally biased region" description="Basic and acidic residues" evidence="2">
    <location>
        <begin position="484"/>
        <end position="500"/>
    </location>
</feature>
<dbReference type="Proteomes" id="UP001163105">
    <property type="component" value="Unassembled WGS sequence"/>
</dbReference>
<feature type="region of interest" description="Disordered" evidence="2">
    <location>
        <begin position="484"/>
        <end position="505"/>
    </location>
</feature>
<dbReference type="EMBL" id="JAQHRD010000006">
    <property type="protein sequence ID" value="KAJ6439507.1"/>
    <property type="molecule type" value="Genomic_DNA"/>
</dbReference>
<dbReference type="AlphaFoldDB" id="A0AB34FK64"/>
<keyword evidence="1" id="KW-0175">Coiled coil</keyword>
<comment type="caution">
    <text evidence="3">The sequence shown here is derived from an EMBL/GenBank/DDBJ whole genome shotgun (WGS) entry which is preliminary data.</text>
</comment>
<gene>
    <name evidence="3" type="ORF">O9K51_07394</name>
</gene>
<feature type="compositionally biased region" description="Basic and acidic residues" evidence="2">
    <location>
        <begin position="526"/>
        <end position="548"/>
    </location>
</feature>
<proteinExistence type="predicted"/>
<evidence type="ECO:0000256" key="1">
    <source>
        <dbReference type="SAM" id="Coils"/>
    </source>
</evidence>
<feature type="compositionally biased region" description="Basic and acidic residues" evidence="2">
    <location>
        <begin position="653"/>
        <end position="719"/>
    </location>
</feature>
<evidence type="ECO:0000313" key="4">
    <source>
        <dbReference type="Proteomes" id="UP001163105"/>
    </source>
</evidence>
<feature type="region of interest" description="Disordered" evidence="2">
    <location>
        <begin position="370"/>
        <end position="397"/>
    </location>
</feature>
<accession>A0AB34FK64</accession>
<name>A0AB34FK64_9HYPO</name>
<keyword evidence="4" id="KW-1185">Reference proteome</keyword>
<evidence type="ECO:0000313" key="3">
    <source>
        <dbReference type="EMBL" id="KAJ6439507.1"/>
    </source>
</evidence>